<sequence length="264" mass="30333">MSEITIQLLGADGEVKKERTDDDRTYLDFIGSLETGDRLRISVDKAGQYLVVQADEALNPSFIYLTGTVWEYIFPSDEELLRAYPKNAFKGEKKYMNARFANEEEINRYRNLALNSHDQKQESGAYPHAWANVETRNDSTFFARNAIDGVVANECHGSYPYQSWGINKQADAFIQIEFGRKVVIDKLSFVLRGDYPHDSYWTQATVEYSDGFEEVVTFEKVRGPQTFTVQSREIEWLKIKDLIKAEDESPFPALTEIEIYGKNS</sequence>
<name>A0ABW5S078_9BACL</name>
<comment type="caution">
    <text evidence="1">The sequence shown here is derived from an EMBL/GenBank/DDBJ whole genome shotgun (WGS) entry which is preliminary data.</text>
</comment>
<reference evidence="2" key="1">
    <citation type="journal article" date="2019" name="Int. J. Syst. Evol. Microbiol.">
        <title>The Global Catalogue of Microorganisms (GCM) 10K type strain sequencing project: providing services to taxonomists for standard genome sequencing and annotation.</title>
        <authorList>
            <consortium name="The Broad Institute Genomics Platform"/>
            <consortium name="The Broad Institute Genome Sequencing Center for Infectious Disease"/>
            <person name="Wu L."/>
            <person name="Ma J."/>
        </authorList>
    </citation>
    <scope>NUCLEOTIDE SEQUENCE [LARGE SCALE GENOMIC DNA]</scope>
    <source>
        <strain evidence="2">TISTR 2466</strain>
    </source>
</reference>
<protein>
    <recommendedName>
        <fullName evidence="3">Carbohydrate-binding protein</fullName>
    </recommendedName>
</protein>
<dbReference type="SUPFAM" id="SSF49785">
    <property type="entry name" value="Galactose-binding domain-like"/>
    <property type="match status" value="1"/>
</dbReference>
<dbReference type="InterPro" id="IPR008979">
    <property type="entry name" value="Galactose-bd-like_sf"/>
</dbReference>
<dbReference type="Proteomes" id="UP001597399">
    <property type="component" value="Unassembled WGS sequence"/>
</dbReference>
<evidence type="ECO:0000313" key="1">
    <source>
        <dbReference type="EMBL" id="MFD2693114.1"/>
    </source>
</evidence>
<dbReference type="EMBL" id="JBHUMQ010000015">
    <property type="protein sequence ID" value="MFD2693114.1"/>
    <property type="molecule type" value="Genomic_DNA"/>
</dbReference>
<dbReference type="RefSeq" id="WP_253058495.1">
    <property type="nucleotide sequence ID" value="NZ_JAMXWM010000002.1"/>
</dbReference>
<keyword evidence="2" id="KW-1185">Reference proteome</keyword>
<dbReference type="Gene3D" id="2.60.120.260">
    <property type="entry name" value="Galactose-binding domain-like"/>
    <property type="match status" value="1"/>
</dbReference>
<evidence type="ECO:0000313" key="2">
    <source>
        <dbReference type="Proteomes" id="UP001597399"/>
    </source>
</evidence>
<organism evidence="1 2">
    <name type="scientific">Sporolactobacillus shoreicorticis</name>
    <dbReference type="NCBI Taxonomy" id="1923877"/>
    <lineage>
        <taxon>Bacteria</taxon>
        <taxon>Bacillati</taxon>
        <taxon>Bacillota</taxon>
        <taxon>Bacilli</taxon>
        <taxon>Bacillales</taxon>
        <taxon>Sporolactobacillaceae</taxon>
        <taxon>Sporolactobacillus</taxon>
    </lineage>
</organism>
<accession>A0ABW5S078</accession>
<evidence type="ECO:0008006" key="3">
    <source>
        <dbReference type="Google" id="ProtNLM"/>
    </source>
</evidence>
<gene>
    <name evidence="1" type="ORF">ACFSUE_05635</name>
</gene>
<proteinExistence type="predicted"/>